<dbReference type="EMBL" id="BNAG01000006">
    <property type="protein sequence ID" value="GHE75369.1"/>
    <property type="molecule type" value="Genomic_DNA"/>
</dbReference>
<evidence type="ECO:0008006" key="3">
    <source>
        <dbReference type="Google" id="ProtNLM"/>
    </source>
</evidence>
<dbReference type="Gene3D" id="3.30.1330.80">
    <property type="entry name" value="Hypothetical protein, similar to alpha- acetolactate decarboxylase, domain 2"/>
    <property type="match status" value="1"/>
</dbReference>
<dbReference type="Proteomes" id="UP000658258">
    <property type="component" value="Unassembled WGS sequence"/>
</dbReference>
<dbReference type="RefSeq" id="WP_189631641.1">
    <property type="nucleotide sequence ID" value="NZ_BNAG01000006.1"/>
</dbReference>
<accession>A0ABQ3IC77</accession>
<proteinExistence type="predicted"/>
<gene>
    <name evidence="1" type="ORF">GCM10011340_35280</name>
</gene>
<keyword evidence="2" id="KW-1185">Reference proteome</keyword>
<name>A0ABQ3IC77_9BACT</name>
<dbReference type="Pfam" id="PF03306">
    <property type="entry name" value="AAL_decarboxy"/>
    <property type="match status" value="1"/>
</dbReference>
<evidence type="ECO:0000313" key="2">
    <source>
        <dbReference type="Proteomes" id="UP000658258"/>
    </source>
</evidence>
<dbReference type="InterPro" id="IPR005128">
    <property type="entry name" value="Acetolactate_a_deCO2ase"/>
</dbReference>
<organism evidence="1 2">
    <name type="scientific">Roseivirga thermotolerans</name>
    <dbReference type="NCBI Taxonomy" id="1758176"/>
    <lineage>
        <taxon>Bacteria</taxon>
        <taxon>Pseudomonadati</taxon>
        <taxon>Bacteroidota</taxon>
        <taxon>Cytophagia</taxon>
        <taxon>Cytophagales</taxon>
        <taxon>Roseivirgaceae</taxon>
        <taxon>Roseivirga</taxon>
    </lineage>
</organism>
<reference evidence="2" key="1">
    <citation type="journal article" date="2019" name="Int. J. Syst. Evol. Microbiol.">
        <title>The Global Catalogue of Microorganisms (GCM) 10K type strain sequencing project: providing services to taxonomists for standard genome sequencing and annotation.</title>
        <authorList>
            <consortium name="The Broad Institute Genomics Platform"/>
            <consortium name="The Broad Institute Genome Sequencing Center for Infectious Disease"/>
            <person name="Wu L."/>
            <person name="Ma J."/>
        </authorList>
    </citation>
    <scope>NUCLEOTIDE SEQUENCE [LARGE SCALE GENOMIC DNA]</scope>
    <source>
        <strain evidence="2">CGMCC 1.15111</strain>
    </source>
</reference>
<dbReference type="SUPFAM" id="SSF117856">
    <property type="entry name" value="AF0104/ALDC/Ptd012-like"/>
    <property type="match status" value="1"/>
</dbReference>
<comment type="caution">
    <text evidence="1">The sequence shown here is derived from an EMBL/GenBank/DDBJ whole genome shotgun (WGS) entry which is preliminary data.</text>
</comment>
<protein>
    <recommendedName>
        <fullName evidence="3">Acetolactate decarboxylase</fullName>
    </recommendedName>
</protein>
<sequence>MNTAARIVIISLGFAACSQPLINDAEVYGNLRQIMQQNQLQARVKSNDLTINENSYALGAMADLEGELMIYEGEVWSSVAQHDSVLLTKPHHFEAALLVKSQVNDWEEVQISKPLSSMKELEQQLAQLIEERQATERIVPFRIEGEIAHMDWHVINAKEATGSGHDAYREAGFSGTTDNQTVKILGFYSRNHEGIFTHHGSFLHMHFIKADEAMGHVDALSTKLPVTIYLPKNPIP</sequence>
<dbReference type="PROSITE" id="PS51257">
    <property type="entry name" value="PROKAR_LIPOPROTEIN"/>
    <property type="match status" value="1"/>
</dbReference>
<evidence type="ECO:0000313" key="1">
    <source>
        <dbReference type="EMBL" id="GHE75369.1"/>
    </source>
</evidence>